<dbReference type="InterPro" id="IPR039498">
    <property type="entry name" value="NTP_transf_5"/>
</dbReference>
<protein>
    <recommendedName>
        <fullName evidence="3">Nucleotidyltransferase</fullName>
    </recommendedName>
</protein>
<evidence type="ECO:0000313" key="1">
    <source>
        <dbReference type="EMBL" id="ALS99130.1"/>
    </source>
</evidence>
<dbReference type="Proteomes" id="UP000068447">
    <property type="component" value="Chromosome"/>
</dbReference>
<gene>
    <name evidence="1" type="ORF">AT746_13240</name>
</gene>
<evidence type="ECO:0000313" key="2">
    <source>
        <dbReference type="Proteomes" id="UP000068447"/>
    </source>
</evidence>
<accession>A0A0U2RP50</accession>
<dbReference type="RefSeq" id="WP_062481056.1">
    <property type="nucleotide sequence ID" value="NZ_CP013650.1"/>
</dbReference>
<dbReference type="STRING" id="1526571.AT746_13240"/>
<name>A0A0U2RP50_9ALTE</name>
<keyword evidence="2" id="KW-1185">Reference proteome</keyword>
<dbReference type="AlphaFoldDB" id="A0A0U2RP50"/>
<reference evidence="1 2" key="1">
    <citation type="submission" date="2015-12" db="EMBL/GenBank/DDBJ databases">
        <title>Complete genome of Lacimicrobium alkaliphilum KCTC 32984.</title>
        <authorList>
            <person name="Kim S.-G."/>
            <person name="Lee Y.-J."/>
        </authorList>
    </citation>
    <scope>NUCLEOTIDE SEQUENCE [LARGE SCALE GENOMIC DNA]</scope>
    <source>
        <strain evidence="1 2">YelD216</strain>
    </source>
</reference>
<dbReference type="KEGG" id="lal:AT746_13240"/>
<dbReference type="OrthoDB" id="5497963at2"/>
<sequence length="349" mass="40869">MSLLLETLKDISIVEKFNDNDWQTILSQARMANLSGRLACMLLDSQYQGTIPGFARWPLVSEQKVAQRQIQQAKCELHSLSRLLNQRCQRWVLLKGAAYIAHDLDVAKGRRFSDIDILVDKPSLKRVEFSLLGDGWQRTLVDDYDDRYYRQWMHEIPPLKHSETRTVLDVHHNILPLTNRDCPQPERFKTQKVELENVGDLLTLTPEDLVIHSACHLFTESEFHNGLRDLSDLDILLRHFGSMESDFVDRLKSRADVLGLKGYLELAFYYCNTLFDTPIRRTLKRPGLILDFSFRYIFTPNHKSSRTWKRHIAATILYWRGHMLRMPLKLLIPHLLRKSLSRLYQQKTA</sequence>
<dbReference type="Pfam" id="PF14907">
    <property type="entry name" value="NTP_transf_5"/>
    <property type="match status" value="1"/>
</dbReference>
<dbReference type="EMBL" id="CP013650">
    <property type="protein sequence ID" value="ALS99130.1"/>
    <property type="molecule type" value="Genomic_DNA"/>
</dbReference>
<proteinExistence type="predicted"/>
<evidence type="ECO:0008006" key="3">
    <source>
        <dbReference type="Google" id="ProtNLM"/>
    </source>
</evidence>
<organism evidence="1 2">
    <name type="scientific">Lacimicrobium alkaliphilum</name>
    <dbReference type="NCBI Taxonomy" id="1526571"/>
    <lineage>
        <taxon>Bacteria</taxon>
        <taxon>Pseudomonadati</taxon>
        <taxon>Pseudomonadota</taxon>
        <taxon>Gammaproteobacteria</taxon>
        <taxon>Alteromonadales</taxon>
        <taxon>Alteromonadaceae</taxon>
        <taxon>Lacimicrobium</taxon>
    </lineage>
</organism>